<proteinExistence type="predicted"/>
<keyword evidence="1" id="KW-1133">Transmembrane helix</keyword>
<name>A0A085MMS1_9BILA</name>
<feature type="transmembrane region" description="Helical" evidence="1">
    <location>
        <begin position="196"/>
        <end position="220"/>
    </location>
</feature>
<dbReference type="AlphaFoldDB" id="A0A085MMS1"/>
<reference evidence="2 3" key="1">
    <citation type="journal article" date="2014" name="Nat. Genet.">
        <title>Genome and transcriptome of the porcine whipworm Trichuris suis.</title>
        <authorList>
            <person name="Jex A.R."/>
            <person name="Nejsum P."/>
            <person name="Schwarz E.M."/>
            <person name="Hu L."/>
            <person name="Young N.D."/>
            <person name="Hall R.S."/>
            <person name="Korhonen P.K."/>
            <person name="Liao S."/>
            <person name="Thamsborg S."/>
            <person name="Xia J."/>
            <person name="Xu P."/>
            <person name="Wang S."/>
            <person name="Scheerlinck J.P."/>
            <person name="Hofmann A."/>
            <person name="Sternberg P.W."/>
            <person name="Wang J."/>
            <person name="Gasser R.B."/>
        </authorList>
    </citation>
    <scope>NUCLEOTIDE SEQUENCE [LARGE SCALE GENOMIC DNA]</scope>
    <source>
        <strain evidence="2">DCEP-RM93M</strain>
    </source>
</reference>
<keyword evidence="1" id="KW-0472">Membrane</keyword>
<feature type="non-terminal residue" evidence="2">
    <location>
        <position position="1"/>
    </location>
</feature>
<evidence type="ECO:0000313" key="2">
    <source>
        <dbReference type="EMBL" id="KFD58517.1"/>
    </source>
</evidence>
<feature type="transmembrane region" description="Helical" evidence="1">
    <location>
        <begin position="154"/>
        <end position="176"/>
    </location>
</feature>
<gene>
    <name evidence="2" type="ORF">M513_00743</name>
</gene>
<accession>A0A085MMS1</accession>
<feature type="transmembrane region" description="Helical" evidence="1">
    <location>
        <begin position="22"/>
        <end position="46"/>
    </location>
</feature>
<dbReference type="Proteomes" id="UP000030764">
    <property type="component" value="Unassembled WGS sequence"/>
</dbReference>
<keyword evidence="3" id="KW-1185">Reference proteome</keyword>
<feature type="transmembrane region" description="Helical" evidence="1">
    <location>
        <begin position="232"/>
        <end position="250"/>
    </location>
</feature>
<evidence type="ECO:0000256" key="1">
    <source>
        <dbReference type="SAM" id="Phobius"/>
    </source>
</evidence>
<dbReference type="Gene3D" id="1.20.1070.10">
    <property type="entry name" value="Rhodopsin 7-helix transmembrane proteins"/>
    <property type="match status" value="1"/>
</dbReference>
<dbReference type="SUPFAM" id="SSF81321">
    <property type="entry name" value="Family A G protein-coupled receptor-like"/>
    <property type="match status" value="1"/>
</dbReference>
<feature type="transmembrane region" description="Helical" evidence="1">
    <location>
        <begin position="66"/>
        <end position="93"/>
    </location>
</feature>
<protein>
    <recommendedName>
        <fullName evidence="4">G-protein coupled receptors family 1 profile domain-containing protein</fullName>
    </recommendedName>
</protein>
<evidence type="ECO:0008006" key="4">
    <source>
        <dbReference type="Google" id="ProtNLM"/>
    </source>
</evidence>
<dbReference type="EMBL" id="KL363184">
    <property type="protein sequence ID" value="KFD58517.1"/>
    <property type="molecule type" value="Genomic_DNA"/>
</dbReference>
<keyword evidence="1" id="KW-0812">Transmembrane</keyword>
<evidence type="ECO:0000313" key="3">
    <source>
        <dbReference type="Proteomes" id="UP000030764"/>
    </source>
</evidence>
<organism evidence="2 3">
    <name type="scientific">Trichuris suis</name>
    <name type="common">pig whipworm</name>
    <dbReference type="NCBI Taxonomy" id="68888"/>
    <lineage>
        <taxon>Eukaryota</taxon>
        <taxon>Metazoa</taxon>
        <taxon>Ecdysozoa</taxon>
        <taxon>Nematoda</taxon>
        <taxon>Enoplea</taxon>
        <taxon>Dorylaimia</taxon>
        <taxon>Trichinellida</taxon>
        <taxon>Trichuridae</taxon>
        <taxon>Trichuris</taxon>
    </lineage>
</organism>
<feature type="transmembrane region" description="Helical" evidence="1">
    <location>
        <begin position="105"/>
        <end position="128"/>
    </location>
</feature>
<sequence length="298" mass="33608">LEVVLFINLATRRSERVLTTNFTLAFCAGQIFVLVGTSCAIIHRIVKREFHDSMTAWDCFAKVPNVLLYSIGEPILAFTTMLMALDFHITLCVVHPAWKLTGKKINVLIISALLLGALNALLTFIIIYARRDVSVDAACDQAEVMDPFLFRAHYYTMAACGAATAVIYGTTAKVLLRHKSKYSVIRIIQLRRQAAVMKHTAIVVSCTFVSQTIPNLAAAAIPFEWDPAFQEIVFFVYLSAFAIPPVYMFCRKFTARRRLLETLKSGSDHTERSSSRKCCMHMLQKAVRRIITFRVFPE</sequence>